<evidence type="ECO:0000313" key="1">
    <source>
        <dbReference type="EMBL" id="KAA6386508.1"/>
    </source>
</evidence>
<gene>
    <name evidence="1" type="ORF">EZS28_017965</name>
</gene>
<name>A0A5J4VVB9_9EUKA</name>
<dbReference type="Proteomes" id="UP000324800">
    <property type="component" value="Unassembled WGS sequence"/>
</dbReference>
<protein>
    <submittedName>
        <fullName evidence="1">Uncharacterized protein</fullName>
    </submittedName>
</protein>
<comment type="caution">
    <text evidence="1">The sequence shown here is derived from an EMBL/GenBank/DDBJ whole genome shotgun (WGS) entry which is preliminary data.</text>
</comment>
<dbReference type="EMBL" id="SNRW01004773">
    <property type="protein sequence ID" value="KAA6386508.1"/>
    <property type="molecule type" value="Genomic_DNA"/>
</dbReference>
<evidence type="ECO:0000313" key="2">
    <source>
        <dbReference type="Proteomes" id="UP000324800"/>
    </source>
</evidence>
<proteinExistence type="predicted"/>
<reference evidence="1 2" key="1">
    <citation type="submission" date="2019-03" db="EMBL/GenBank/DDBJ databases">
        <title>Single cell metagenomics reveals metabolic interactions within the superorganism composed of flagellate Streblomastix strix and complex community of Bacteroidetes bacteria on its surface.</title>
        <authorList>
            <person name="Treitli S.C."/>
            <person name="Kolisko M."/>
            <person name="Husnik F."/>
            <person name="Keeling P."/>
            <person name="Hampl V."/>
        </authorList>
    </citation>
    <scope>NUCLEOTIDE SEQUENCE [LARGE SCALE GENOMIC DNA]</scope>
    <source>
        <strain evidence="1">ST1C</strain>
    </source>
</reference>
<organism evidence="1 2">
    <name type="scientific">Streblomastix strix</name>
    <dbReference type="NCBI Taxonomy" id="222440"/>
    <lineage>
        <taxon>Eukaryota</taxon>
        <taxon>Metamonada</taxon>
        <taxon>Preaxostyla</taxon>
        <taxon>Oxymonadida</taxon>
        <taxon>Streblomastigidae</taxon>
        <taxon>Streblomastix</taxon>
    </lineage>
</organism>
<sequence length="251" mass="28448">MDHASEYNVDGGLLVLGEYILLEILNEMKLPQDVQQFLVLCRKFHKLQTHTRFAKIIQSIIQITPVFIIKEPSQGIAEKNKFIHQNKDGPCTIAIDPVIREGIVRIEIVFEKTGGWRIIGIADASCSFAAGKGPSADGNKEKTVRYWCNNGCLDHKTNDIKGNQAYTDEQKIAVEVDMTTAPRRVTFFVDDIEQPNFIIGIPEAIRFWTNTYNESSSFTVIKFERLIKSSTKGVLGSKALEWGKEWKRINQ</sequence>
<accession>A0A5J4VVB9</accession>
<dbReference type="AlphaFoldDB" id="A0A5J4VVB9"/>